<keyword evidence="5" id="KW-1185">Reference proteome</keyword>
<feature type="compositionally biased region" description="Basic and acidic residues" evidence="2">
    <location>
        <begin position="933"/>
        <end position="943"/>
    </location>
</feature>
<dbReference type="InterPro" id="IPR026180">
    <property type="entry name" value="NSL1"/>
</dbReference>
<feature type="compositionally biased region" description="Polar residues" evidence="2">
    <location>
        <begin position="750"/>
        <end position="759"/>
    </location>
</feature>
<evidence type="ECO:0000313" key="4">
    <source>
        <dbReference type="EnsemblMetazoa" id="XP_050506938.1"/>
    </source>
</evidence>
<feature type="region of interest" description="Disordered" evidence="2">
    <location>
        <begin position="387"/>
        <end position="414"/>
    </location>
</feature>
<evidence type="ECO:0000256" key="2">
    <source>
        <dbReference type="SAM" id="MobiDB-lite"/>
    </source>
</evidence>
<dbReference type="GeneID" id="126884763"/>
<feature type="compositionally biased region" description="Basic and acidic residues" evidence="2">
    <location>
        <begin position="828"/>
        <end position="845"/>
    </location>
</feature>
<sequence length="1044" mass="117447">MGLRTASVRHPHVEVMAPALTETVQTQNFDLPPKSCLEPDFAVNSYRKNKFLVQDKQAYLKVGDEYVGKVHLNSNEIISSLTLDSEKTLSSYYKKLNSASDNIMNSSPSSMGDQENKMGLQKTGLEISMIQKDRKIDMEQLLENLSVPPDLETNVEDIMQVIKSIEGNDRLNNSSNDINAENDDIFPIAGTDLTNNLSSFEKALLENVDVMNMSMDDQQDELDTVDKQKESQGKEIINLLQTKHTKLERRLDFLKRRVYKLQSRLLGQHVSSEVAGVFENVHHALKKPKEPHEVPVSIFGKTLSYTDKVKPLSYSSAKTLVRKLETTTTLQANTVARQKTIPTYFGSGSLEVPFSRTSVTGGITLIPWPSDTKSELQKVAAQLKTQTGVMQKEVDSEATESSSGGESCDEMQSYNNPHQQYLGIQKRALWKYSNDRALIAAKWTWLQGQIADLEHRIRQHTDLHKQARLNKGSIQLGGASPPHIPAASQTAVNGYRGQLPGGSLLSSKSADDAAEESATDYQCARTRPLTKFKKRKLLQMAGLHAVSRKAVRPSTMRCGCVPLSNPCALCTGRTDPTYPRDPPDTLSRAEKIMLLDPSFHNVFSLPEDTSESIHLDAIMKTQEWQQKCTRMKNFKVVSKPERHEPKTSEHRTKKLEHRKKYARSLKTGTLSALTAAKIRNKIRGRKPGRPSVNRVYRKRHLTDISSQSSAFPTDSAADEEIESLDNNSNQGIPGDSPSSSPLLHMHSISGYNNNTKRSSNRFQSYDIDNIVIPYSVAASTRVEKLQYKEILTPKWRIIDPDYGNQFETKNNGAVKENDQDTDEEDLKEETVTARHDRSEYEEKKRFASYLKFPLGSRPRSNRRTDSRAESSGGNTPDPMSPHNPDHHDSPMTSPPATPLSAAGTDESQSLPHLPSAAVVRRRTMSQSRFGMGGKEREMKDDSRATTPDIVEVPPYDKRTFPLTDEIYEKMLKHMPEDHQFQTNSRSQDSTENESRDYDSYLDQKAPDSPDTESTESAIGDGEEEDPNDPEWIDMEKFNRDRSRR</sequence>
<feature type="compositionally biased region" description="Basic and acidic residues" evidence="2">
    <location>
        <begin position="638"/>
        <end position="650"/>
    </location>
</feature>
<feature type="domain" description="PEHE" evidence="3">
    <location>
        <begin position="790"/>
        <end position="930"/>
    </location>
</feature>
<feature type="region of interest" description="Disordered" evidence="2">
    <location>
        <begin position="800"/>
        <end position="1044"/>
    </location>
</feature>
<name>A0ABM5K9S3_DIAVI</name>
<proteinExistence type="predicted"/>
<feature type="compositionally biased region" description="Acidic residues" evidence="2">
    <location>
        <begin position="1020"/>
        <end position="1032"/>
    </location>
</feature>
<feature type="coiled-coil region" evidence="1">
    <location>
        <begin position="215"/>
        <end position="264"/>
    </location>
</feature>
<dbReference type="InterPro" id="IPR029332">
    <property type="entry name" value="PEHE_dom"/>
</dbReference>
<dbReference type="RefSeq" id="XP_050506938.1">
    <property type="nucleotide sequence ID" value="XM_050650981.1"/>
</dbReference>
<feature type="compositionally biased region" description="Polar residues" evidence="2">
    <location>
        <begin position="703"/>
        <end position="712"/>
    </location>
</feature>
<feature type="region of interest" description="Disordered" evidence="2">
    <location>
        <begin position="681"/>
        <end position="759"/>
    </location>
</feature>
<dbReference type="SMART" id="SM01300">
    <property type="entry name" value="PEHE"/>
    <property type="match status" value="1"/>
</dbReference>
<evidence type="ECO:0000256" key="1">
    <source>
        <dbReference type="SAM" id="Coils"/>
    </source>
</evidence>
<feature type="compositionally biased region" description="Basic and acidic residues" evidence="2">
    <location>
        <begin position="1033"/>
        <end position="1044"/>
    </location>
</feature>
<feature type="compositionally biased region" description="Polar residues" evidence="2">
    <location>
        <begin position="980"/>
        <end position="989"/>
    </location>
</feature>
<keyword evidence="1" id="KW-0175">Coiled coil</keyword>
<dbReference type="PANTHER" id="PTHR22443">
    <property type="entry name" value="NON-SPECIFIC LETHAL 1, ISOFORM M"/>
    <property type="match status" value="1"/>
</dbReference>
<feature type="compositionally biased region" description="Basic and acidic residues" evidence="2">
    <location>
        <begin position="966"/>
        <end position="979"/>
    </location>
</feature>
<dbReference type="Proteomes" id="UP001652700">
    <property type="component" value="Unplaced"/>
</dbReference>
<organism evidence="4 5">
    <name type="scientific">Diabrotica virgifera virgifera</name>
    <name type="common">western corn rootworm</name>
    <dbReference type="NCBI Taxonomy" id="50390"/>
    <lineage>
        <taxon>Eukaryota</taxon>
        <taxon>Metazoa</taxon>
        <taxon>Ecdysozoa</taxon>
        <taxon>Arthropoda</taxon>
        <taxon>Hexapoda</taxon>
        <taxon>Insecta</taxon>
        <taxon>Pterygota</taxon>
        <taxon>Neoptera</taxon>
        <taxon>Endopterygota</taxon>
        <taxon>Coleoptera</taxon>
        <taxon>Polyphaga</taxon>
        <taxon>Cucujiformia</taxon>
        <taxon>Chrysomeloidea</taxon>
        <taxon>Chrysomelidae</taxon>
        <taxon>Galerucinae</taxon>
        <taxon>Diabroticina</taxon>
        <taxon>Diabroticites</taxon>
        <taxon>Diabrotica</taxon>
    </lineage>
</organism>
<dbReference type="EnsemblMetazoa" id="XM_050650981.1">
    <property type="protein sequence ID" value="XP_050506938.1"/>
    <property type="gene ID" value="LOC126884763"/>
</dbReference>
<accession>A0ABM5K9S3</accession>
<protein>
    <recommendedName>
        <fullName evidence="3">PEHE domain-containing protein</fullName>
    </recommendedName>
</protein>
<dbReference type="PANTHER" id="PTHR22443:SF18">
    <property type="entry name" value="NON-SPECIFIC LETHAL 1, ISOFORM M"/>
    <property type="match status" value="1"/>
</dbReference>
<reference evidence="4" key="1">
    <citation type="submission" date="2025-05" db="UniProtKB">
        <authorList>
            <consortium name="EnsemblMetazoa"/>
        </authorList>
    </citation>
    <scope>IDENTIFICATION</scope>
</reference>
<feature type="compositionally biased region" description="Low complexity" evidence="2">
    <location>
        <begin position="736"/>
        <end position="749"/>
    </location>
</feature>
<evidence type="ECO:0000313" key="5">
    <source>
        <dbReference type="Proteomes" id="UP001652700"/>
    </source>
</evidence>
<feature type="region of interest" description="Disordered" evidence="2">
    <location>
        <begin position="638"/>
        <end position="657"/>
    </location>
</feature>
<evidence type="ECO:0000259" key="3">
    <source>
        <dbReference type="SMART" id="SM01300"/>
    </source>
</evidence>